<organism evidence="1">
    <name type="scientific">marine sediment metagenome</name>
    <dbReference type="NCBI Taxonomy" id="412755"/>
    <lineage>
        <taxon>unclassified sequences</taxon>
        <taxon>metagenomes</taxon>
        <taxon>ecological metagenomes</taxon>
    </lineage>
</organism>
<dbReference type="AlphaFoldDB" id="X1FH25"/>
<sequence>MSQYANIISIGLEHPSVKQVVEIAEEILDENKVLSIDTLYYRAKKRLKLSRKGLNAIIQFLTNNKI</sequence>
<reference evidence="1" key="1">
    <citation type="journal article" date="2014" name="Front. Microbiol.">
        <title>High frequency of phylogenetically diverse reductive dehalogenase-homologous genes in deep subseafloor sedimentary metagenomes.</title>
        <authorList>
            <person name="Kawai M."/>
            <person name="Futagami T."/>
            <person name="Toyoda A."/>
            <person name="Takaki Y."/>
            <person name="Nishi S."/>
            <person name="Hori S."/>
            <person name="Arai W."/>
            <person name="Tsubouchi T."/>
            <person name="Morono Y."/>
            <person name="Uchiyama I."/>
            <person name="Ito T."/>
            <person name="Fujiyama A."/>
            <person name="Inagaki F."/>
            <person name="Takami H."/>
        </authorList>
    </citation>
    <scope>NUCLEOTIDE SEQUENCE</scope>
    <source>
        <strain evidence="1">Expedition CK06-06</strain>
    </source>
</reference>
<name>X1FH25_9ZZZZ</name>
<evidence type="ECO:0000313" key="1">
    <source>
        <dbReference type="EMBL" id="GAH20078.1"/>
    </source>
</evidence>
<proteinExistence type="predicted"/>
<gene>
    <name evidence="1" type="ORF">S03H2_04343</name>
</gene>
<comment type="caution">
    <text evidence="1">The sequence shown here is derived from an EMBL/GenBank/DDBJ whole genome shotgun (WGS) entry which is preliminary data.</text>
</comment>
<dbReference type="EMBL" id="BARU01001711">
    <property type="protein sequence ID" value="GAH20078.1"/>
    <property type="molecule type" value="Genomic_DNA"/>
</dbReference>
<protein>
    <submittedName>
        <fullName evidence="1">Uncharacterized protein</fullName>
    </submittedName>
</protein>
<accession>X1FH25</accession>
<feature type="non-terminal residue" evidence="1">
    <location>
        <position position="66"/>
    </location>
</feature>